<dbReference type="AlphaFoldDB" id="A0AAD4GBQ0"/>
<feature type="compositionally biased region" description="Polar residues" evidence="1">
    <location>
        <begin position="1"/>
        <end position="10"/>
    </location>
</feature>
<protein>
    <submittedName>
        <fullName evidence="2">Uncharacterized protein</fullName>
    </submittedName>
</protein>
<proteinExistence type="predicted"/>
<comment type="caution">
    <text evidence="2">The sequence shown here is derived from an EMBL/GenBank/DDBJ whole genome shotgun (WGS) entry which is preliminary data.</text>
</comment>
<feature type="compositionally biased region" description="Polar residues" evidence="1">
    <location>
        <begin position="61"/>
        <end position="77"/>
    </location>
</feature>
<reference evidence="2" key="2">
    <citation type="journal article" date="2020" name="Nat. Commun.">
        <title>Large-scale genome sequencing of mycorrhizal fungi provides insights into the early evolution of symbiotic traits.</title>
        <authorList>
            <person name="Miyauchi S."/>
            <person name="Kiss E."/>
            <person name="Kuo A."/>
            <person name="Drula E."/>
            <person name="Kohler A."/>
            <person name="Sanchez-Garcia M."/>
            <person name="Morin E."/>
            <person name="Andreopoulos B."/>
            <person name="Barry K.W."/>
            <person name="Bonito G."/>
            <person name="Buee M."/>
            <person name="Carver A."/>
            <person name="Chen C."/>
            <person name="Cichocki N."/>
            <person name="Clum A."/>
            <person name="Culley D."/>
            <person name="Crous P.W."/>
            <person name="Fauchery L."/>
            <person name="Girlanda M."/>
            <person name="Hayes R.D."/>
            <person name="Keri Z."/>
            <person name="LaButti K."/>
            <person name="Lipzen A."/>
            <person name="Lombard V."/>
            <person name="Magnuson J."/>
            <person name="Maillard F."/>
            <person name="Murat C."/>
            <person name="Nolan M."/>
            <person name="Ohm R.A."/>
            <person name="Pangilinan J."/>
            <person name="Pereira M.F."/>
            <person name="Perotto S."/>
            <person name="Peter M."/>
            <person name="Pfister S."/>
            <person name="Riley R."/>
            <person name="Sitrit Y."/>
            <person name="Stielow J.B."/>
            <person name="Szollosi G."/>
            <person name="Zifcakova L."/>
            <person name="Stursova M."/>
            <person name="Spatafora J.W."/>
            <person name="Tedersoo L."/>
            <person name="Vaario L.M."/>
            <person name="Yamada A."/>
            <person name="Yan M."/>
            <person name="Wang P."/>
            <person name="Xu J."/>
            <person name="Bruns T."/>
            <person name="Baldrian P."/>
            <person name="Vilgalys R."/>
            <person name="Dunand C."/>
            <person name="Henrissat B."/>
            <person name="Grigoriev I.V."/>
            <person name="Hibbett D."/>
            <person name="Nagy L.G."/>
            <person name="Martin F.M."/>
        </authorList>
    </citation>
    <scope>NUCLEOTIDE SEQUENCE</scope>
    <source>
        <strain evidence="2">BED1</strain>
    </source>
</reference>
<feature type="non-terminal residue" evidence="2">
    <location>
        <position position="104"/>
    </location>
</feature>
<keyword evidence="3" id="KW-1185">Reference proteome</keyword>
<dbReference type="Proteomes" id="UP001194468">
    <property type="component" value="Unassembled WGS sequence"/>
</dbReference>
<evidence type="ECO:0000256" key="1">
    <source>
        <dbReference type="SAM" id="MobiDB-lite"/>
    </source>
</evidence>
<sequence>MHTSNDSLAPQTAHPHFKRLTHASNNAPRPRTTHACGVVPQTACPHLEHPSVPQPGDAHLNWSTHTSTGSRMPRTSQPLSPCPAFPCPTNYYFSCYIPTYCILV</sequence>
<reference evidence="2" key="1">
    <citation type="submission" date="2019-10" db="EMBL/GenBank/DDBJ databases">
        <authorList>
            <consortium name="DOE Joint Genome Institute"/>
            <person name="Kuo A."/>
            <person name="Miyauchi S."/>
            <person name="Kiss E."/>
            <person name="Drula E."/>
            <person name="Kohler A."/>
            <person name="Sanchez-Garcia M."/>
            <person name="Andreopoulos B."/>
            <person name="Barry K.W."/>
            <person name="Bonito G."/>
            <person name="Buee M."/>
            <person name="Carver A."/>
            <person name="Chen C."/>
            <person name="Cichocki N."/>
            <person name="Clum A."/>
            <person name="Culley D."/>
            <person name="Crous P.W."/>
            <person name="Fauchery L."/>
            <person name="Girlanda M."/>
            <person name="Hayes R."/>
            <person name="Keri Z."/>
            <person name="LaButti K."/>
            <person name="Lipzen A."/>
            <person name="Lombard V."/>
            <person name="Magnuson J."/>
            <person name="Maillard F."/>
            <person name="Morin E."/>
            <person name="Murat C."/>
            <person name="Nolan M."/>
            <person name="Ohm R."/>
            <person name="Pangilinan J."/>
            <person name="Pereira M."/>
            <person name="Perotto S."/>
            <person name="Peter M."/>
            <person name="Riley R."/>
            <person name="Sitrit Y."/>
            <person name="Stielow B."/>
            <person name="Szollosi G."/>
            <person name="Zifcakova L."/>
            <person name="Stursova M."/>
            <person name="Spatafora J.W."/>
            <person name="Tedersoo L."/>
            <person name="Vaario L.-M."/>
            <person name="Yamada A."/>
            <person name="Yan M."/>
            <person name="Wang P."/>
            <person name="Xu J."/>
            <person name="Bruns T."/>
            <person name="Baldrian P."/>
            <person name="Vilgalys R."/>
            <person name="Henrissat B."/>
            <person name="Grigoriev I.V."/>
            <person name="Hibbett D."/>
            <person name="Nagy L.G."/>
            <person name="Martin F.M."/>
        </authorList>
    </citation>
    <scope>NUCLEOTIDE SEQUENCE</scope>
    <source>
        <strain evidence="2">BED1</strain>
    </source>
</reference>
<evidence type="ECO:0000313" key="2">
    <source>
        <dbReference type="EMBL" id="KAF8434106.1"/>
    </source>
</evidence>
<organism evidence="2 3">
    <name type="scientific">Boletus edulis BED1</name>
    <dbReference type="NCBI Taxonomy" id="1328754"/>
    <lineage>
        <taxon>Eukaryota</taxon>
        <taxon>Fungi</taxon>
        <taxon>Dikarya</taxon>
        <taxon>Basidiomycota</taxon>
        <taxon>Agaricomycotina</taxon>
        <taxon>Agaricomycetes</taxon>
        <taxon>Agaricomycetidae</taxon>
        <taxon>Boletales</taxon>
        <taxon>Boletineae</taxon>
        <taxon>Boletaceae</taxon>
        <taxon>Boletoideae</taxon>
        <taxon>Boletus</taxon>
    </lineage>
</organism>
<feature type="region of interest" description="Disordered" evidence="1">
    <location>
        <begin position="1"/>
        <end position="77"/>
    </location>
</feature>
<name>A0AAD4GBQ0_BOLED</name>
<accession>A0AAD4GBQ0</accession>
<dbReference type="EMBL" id="WHUW01000030">
    <property type="protein sequence ID" value="KAF8434106.1"/>
    <property type="molecule type" value="Genomic_DNA"/>
</dbReference>
<evidence type="ECO:0000313" key="3">
    <source>
        <dbReference type="Proteomes" id="UP001194468"/>
    </source>
</evidence>
<gene>
    <name evidence="2" type="ORF">L210DRAFT_3554060</name>
</gene>